<dbReference type="PROSITE" id="PS00061">
    <property type="entry name" value="ADH_SHORT"/>
    <property type="match status" value="1"/>
</dbReference>
<keyword evidence="5" id="KW-1185">Reference proteome</keyword>
<dbReference type="InterPro" id="IPR020904">
    <property type="entry name" value="Sc_DH/Rdtase_CS"/>
</dbReference>
<evidence type="ECO:0000313" key="4">
    <source>
        <dbReference type="EMBL" id="CAD7653405.1"/>
    </source>
</evidence>
<dbReference type="GO" id="GO:0004497">
    <property type="term" value="F:monooxygenase activity"/>
    <property type="evidence" value="ECO:0007669"/>
    <property type="project" value="UniProtKB-KW"/>
</dbReference>
<organism evidence="4">
    <name type="scientific">Oppiella nova</name>
    <dbReference type="NCBI Taxonomy" id="334625"/>
    <lineage>
        <taxon>Eukaryota</taxon>
        <taxon>Metazoa</taxon>
        <taxon>Ecdysozoa</taxon>
        <taxon>Arthropoda</taxon>
        <taxon>Chelicerata</taxon>
        <taxon>Arachnida</taxon>
        <taxon>Acari</taxon>
        <taxon>Acariformes</taxon>
        <taxon>Sarcoptiformes</taxon>
        <taxon>Oribatida</taxon>
        <taxon>Brachypylina</taxon>
        <taxon>Oppioidea</taxon>
        <taxon>Oppiidae</taxon>
        <taxon>Oppiella</taxon>
    </lineage>
</organism>
<dbReference type="GO" id="GO:0005506">
    <property type="term" value="F:iron ion binding"/>
    <property type="evidence" value="ECO:0007669"/>
    <property type="project" value="InterPro"/>
</dbReference>
<dbReference type="GO" id="GO:0016705">
    <property type="term" value="F:oxidoreductase activity, acting on paired donors, with incorporation or reduction of molecular oxygen"/>
    <property type="evidence" value="ECO:0007669"/>
    <property type="project" value="InterPro"/>
</dbReference>
<dbReference type="PRINTS" id="PR00081">
    <property type="entry name" value="GDHRDH"/>
</dbReference>
<feature type="non-terminal residue" evidence="4">
    <location>
        <position position="1"/>
    </location>
</feature>
<dbReference type="Gene3D" id="1.10.630.10">
    <property type="entry name" value="Cytochrome P450"/>
    <property type="match status" value="1"/>
</dbReference>
<dbReference type="InterPro" id="IPR002347">
    <property type="entry name" value="SDR_fam"/>
</dbReference>
<accession>A0A7R9QPA0</accession>
<comment type="similarity">
    <text evidence="3">Belongs to the short-chain dehydrogenases/reductases (SDR) family.</text>
</comment>
<dbReference type="PANTHER" id="PTHR43975:SF2">
    <property type="entry name" value="EG:BACR7A4.14 PROTEIN-RELATED"/>
    <property type="match status" value="1"/>
</dbReference>
<dbReference type="InterPro" id="IPR036396">
    <property type="entry name" value="Cyt_P450_sf"/>
</dbReference>
<gene>
    <name evidence="4" type="ORF">ONB1V03_LOCUS10059</name>
</gene>
<dbReference type="PANTHER" id="PTHR43975">
    <property type="entry name" value="ZGC:101858"/>
    <property type="match status" value="1"/>
</dbReference>
<dbReference type="Proteomes" id="UP000728032">
    <property type="component" value="Unassembled WGS sequence"/>
</dbReference>
<dbReference type="EMBL" id="OC921443">
    <property type="protein sequence ID" value="CAD7653405.1"/>
    <property type="molecule type" value="Genomic_DNA"/>
</dbReference>
<evidence type="ECO:0000256" key="2">
    <source>
        <dbReference type="ARBA" id="ARBA00023033"/>
    </source>
</evidence>
<keyword evidence="1" id="KW-0560">Oxidoreductase</keyword>
<dbReference type="EMBL" id="CAJPVJ010006618">
    <property type="protein sequence ID" value="CAG2170592.1"/>
    <property type="molecule type" value="Genomic_DNA"/>
</dbReference>
<dbReference type="PRINTS" id="PR00080">
    <property type="entry name" value="SDRFAMILY"/>
</dbReference>
<dbReference type="Pfam" id="PF00106">
    <property type="entry name" value="adh_short"/>
    <property type="match status" value="1"/>
</dbReference>
<dbReference type="AlphaFoldDB" id="A0A7R9QPA0"/>
<protein>
    <recommendedName>
        <fullName evidence="6">Short-chain dehydrogenase</fullName>
    </recommendedName>
</protein>
<dbReference type="GO" id="GO:0020037">
    <property type="term" value="F:heme binding"/>
    <property type="evidence" value="ECO:0007669"/>
    <property type="project" value="InterPro"/>
</dbReference>
<name>A0A7R9QPA0_9ACAR</name>
<keyword evidence="2" id="KW-0503">Monooxygenase</keyword>
<dbReference type="OrthoDB" id="6427306at2759"/>
<dbReference type="InterPro" id="IPR036291">
    <property type="entry name" value="NAD(P)-bd_dom_sf"/>
</dbReference>
<proteinExistence type="inferred from homology"/>
<dbReference type="SUPFAM" id="SSF48264">
    <property type="entry name" value="Cytochrome P450"/>
    <property type="match status" value="1"/>
</dbReference>
<dbReference type="Gene3D" id="3.40.50.720">
    <property type="entry name" value="NAD(P)-binding Rossmann-like Domain"/>
    <property type="match status" value="1"/>
</dbReference>
<sequence length="445" mass="50001">MSVSYDFNGKIALVTGANTGLAVSTAIQFAKSRVSVVVSGQYSDSQLTTVANECRNTGAHVLEIAADPTREEDLQKLVDKTMSTFGRIDILVNCPVNHENVSITDPSYMAKYKETMQTNLEAMVFMTSICVEHLEKTRGTVINMSSIRSTRARAKESAYCMAKSAIDMFTKCMATELGPKGIRVNSVKHMMGNVPVLTIADPDVIKTVLVKDFPLFVDRHIMFTKSHAFRALNLDRLTGDHWKRVRSIVSPVFSSGSMRKMYGQVRHCLSDFTAQYLENVANSGVDMDLRDAFSRYTLDVISRTAFAIKIDIYNKEMDENNPFVANTQQFFRFNAVKEAATILLPAFVRRWLRVERSKPDKFFEDIVRGILAKRAQKQTGDQKYEDFVQLLMDARVRDRDDDELGAGNEGVEELAVTKKVLDIKVTDKRLSPDEVVAQAFSFIVS</sequence>
<evidence type="ECO:0008006" key="6">
    <source>
        <dbReference type="Google" id="ProtNLM"/>
    </source>
</evidence>
<reference evidence="4" key="1">
    <citation type="submission" date="2020-11" db="EMBL/GenBank/DDBJ databases">
        <authorList>
            <person name="Tran Van P."/>
        </authorList>
    </citation>
    <scope>NUCLEOTIDE SEQUENCE</scope>
</reference>
<evidence type="ECO:0000313" key="5">
    <source>
        <dbReference type="Proteomes" id="UP000728032"/>
    </source>
</evidence>
<evidence type="ECO:0000256" key="3">
    <source>
        <dbReference type="RuleBase" id="RU000363"/>
    </source>
</evidence>
<dbReference type="SUPFAM" id="SSF51735">
    <property type="entry name" value="NAD(P)-binding Rossmann-fold domains"/>
    <property type="match status" value="1"/>
</dbReference>
<evidence type="ECO:0000256" key="1">
    <source>
        <dbReference type="ARBA" id="ARBA00023002"/>
    </source>
</evidence>